<proteinExistence type="inferred from homology"/>
<keyword evidence="3 11" id="KW-0489">Methyltransferase</keyword>
<evidence type="ECO:0000256" key="8">
    <source>
        <dbReference type="SAM" id="Coils"/>
    </source>
</evidence>
<dbReference type="InterPro" id="IPR003356">
    <property type="entry name" value="DNA_methylase_A-5"/>
</dbReference>
<dbReference type="KEGG" id="mard:IBG28_19290"/>
<dbReference type="SUPFAM" id="SSF53335">
    <property type="entry name" value="S-adenosyl-L-methionine-dependent methyltransferases"/>
    <property type="match status" value="1"/>
</dbReference>
<feature type="coiled-coil region" evidence="8">
    <location>
        <begin position="502"/>
        <end position="529"/>
    </location>
</feature>
<dbReference type="GO" id="GO:0009007">
    <property type="term" value="F:site-specific DNA-methyltransferase (adenine-specific) activity"/>
    <property type="evidence" value="ECO:0007669"/>
    <property type="project" value="UniProtKB-EC"/>
</dbReference>
<dbReference type="InterPro" id="IPR022749">
    <property type="entry name" value="D12N6_MeTrfase_N"/>
</dbReference>
<dbReference type="GO" id="GO:0008170">
    <property type="term" value="F:N-methyltransferase activity"/>
    <property type="evidence" value="ECO:0007669"/>
    <property type="project" value="InterPro"/>
</dbReference>
<comment type="similarity">
    <text evidence="1">Belongs to the N(4)/N(6)-methyltransferase family.</text>
</comment>
<dbReference type="InterPro" id="IPR029063">
    <property type="entry name" value="SAM-dependent_MTases_sf"/>
</dbReference>
<dbReference type="InterPro" id="IPR002052">
    <property type="entry name" value="DNA_methylase_N6_adenine_CS"/>
</dbReference>
<evidence type="ECO:0000256" key="1">
    <source>
        <dbReference type="ARBA" id="ARBA00006594"/>
    </source>
</evidence>
<dbReference type="EC" id="2.1.1.72" evidence="2"/>
<dbReference type="REBASE" id="446269">
    <property type="entry name" value="M.Maz20414ORF19290P"/>
</dbReference>
<dbReference type="InterPro" id="IPR038333">
    <property type="entry name" value="T1MK-like_N_sf"/>
</dbReference>
<dbReference type="CDD" id="cd02440">
    <property type="entry name" value="AdoMet_MTases"/>
    <property type="match status" value="1"/>
</dbReference>
<dbReference type="GO" id="GO:0032259">
    <property type="term" value="P:methylation"/>
    <property type="evidence" value="ECO:0007669"/>
    <property type="project" value="UniProtKB-KW"/>
</dbReference>
<dbReference type="PANTHER" id="PTHR42933">
    <property type="entry name" value="SLR6095 PROTEIN"/>
    <property type="match status" value="1"/>
</dbReference>
<dbReference type="EMBL" id="CP061081">
    <property type="protein sequence ID" value="QNT05767.1"/>
    <property type="molecule type" value="Genomic_DNA"/>
</dbReference>
<dbReference type="OrthoDB" id="9784823at2"/>
<evidence type="ECO:0000256" key="6">
    <source>
        <dbReference type="ARBA" id="ARBA00022747"/>
    </source>
</evidence>
<dbReference type="Gene3D" id="3.40.50.150">
    <property type="entry name" value="Vaccinia Virus protein VP39"/>
    <property type="match status" value="1"/>
</dbReference>
<accession>A0A7H1J5K1</accession>
<sequence>MTDDQKKKLEQKLWSIANELRGKMNADEFRDYCLGFIFYKYLSERLCDFADKILHNDDPSLNYATLDEQDEAVQEMLDALQEDALEELGYFLKPSELFSNLAQRGAHKDTDSEDKDADIVVDRFILGDLQEVLNNIERSTMGTESEDDFDHLFEELDLNSSKLGRDPDARNVLIAKIMLHLDSIDFAIHDSESDVLGDAYEYLIGQFAAGAGKKAGEFYTPQAVSTVLAKLVTHRKSRLKSVYDPTCGSGSLLLRVAKEVGKDNIGHFYGQEMNRTTFNLARMNMILHGVHYRDFDLKQDDTLENPQHIDERFDAIVANPPFSAQWSAKKIFESDDRFAQYGKLAPGSKADFAFVQHMLYQLDDNGTLAVVLPHGVLFRGAAEGHIRRYLIEERNWLDAVIGLPANIFFGTGIATCILVFKKCRENPDNILFIDASAYYEKGKKQNYLKSEQIEDIIAAYDNRLEIDKYAHVAPMVEIAENDYNLNIPRYVDTFEEEAPIDLAAVTQELKQLDNDMAELDKTIQGFCNELGIEAPL</sequence>
<dbReference type="PRINTS" id="PR00507">
    <property type="entry name" value="N12N6MTFRASE"/>
</dbReference>
<keyword evidence="8" id="KW-0175">Coiled coil</keyword>
<evidence type="ECO:0000256" key="4">
    <source>
        <dbReference type="ARBA" id="ARBA00022679"/>
    </source>
</evidence>
<dbReference type="GO" id="GO:0003677">
    <property type="term" value="F:DNA binding"/>
    <property type="evidence" value="ECO:0007669"/>
    <property type="project" value="InterPro"/>
</dbReference>
<dbReference type="InterPro" id="IPR004546">
    <property type="entry name" value="Restrct_endonuc_T1M"/>
</dbReference>
<dbReference type="Gene3D" id="1.20.1260.30">
    <property type="match status" value="1"/>
</dbReference>
<reference evidence="11 12" key="1">
    <citation type="submission" date="2020-09" db="EMBL/GenBank/DDBJ databases">
        <title>Complete genome sequence of an Arctic sea ice bacterium Marinomonas arctica BSI20414.</title>
        <authorList>
            <person name="Liao L."/>
            <person name="Chen B."/>
        </authorList>
    </citation>
    <scope>NUCLEOTIDE SEQUENCE [LARGE SCALE GENOMIC DNA]</scope>
    <source>
        <strain evidence="11 12">BSI20414</strain>
    </source>
</reference>
<keyword evidence="5" id="KW-0949">S-adenosyl-L-methionine</keyword>
<organism evidence="11 12">
    <name type="scientific">Marinomonas arctica</name>
    <dbReference type="NCBI Taxonomy" id="383750"/>
    <lineage>
        <taxon>Bacteria</taxon>
        <taxon>Pseudomonadati</taxon>
        <taxon>Pseudomonadota</taxon>
        <taxon>Gammaproteobacteria</taxon>
        <taxon>Oceanospirillales</taxon>
        <taxon>Oceanospirillaceae</taxon>
        <taxon>Marinomonas</taxon>
    </lineage>
</organism>
<evidence type="ECO:0000313" key="12">
    <source>
        <dbReference type="Proteomes" id="UP000516370"/>
    </source>
</evidence>
<keyword evidence="6" id="KW-0680">Restriction system</keyword>
<name>A0A7H1J5K1_9GAMM</name>
<keyword evidence="4 11" id="KW-0808">Transferase</keyword>
<evidence type="ECO:0000256" key="3">
    <source>
        <dbReference type="ARBA" id="ARBA00022603"/>
    </source>
</evidence>
<evidence type="ECO:0000259" key="10">
    <source>
        <dbReference type="Pfam" id="PF12161"/>
    </source>
</evidence>
<feature type="domain" description="N6 adenine-specific DNA methyltransferase N-terminal" evidence="10">
    <location>
        <begin position="9"/>
        <end position="178"/>
    </location>
</feature>
<feature type="domain" description="DNA methylase adenine-specific" evidence="9">
    <location>
        <begin position="192"/>
        <end position="497"/>
    </location>
</feature>
<dbReference type="AlphaFoldDB" id="A0A7H1J5K1"/>
<dbReference type="GO" id="GO:0009307">
    <property type="term" value="P:DNA restriction-modification system"/>
    <property type="evidence" value="ECO:0007669"/>
    <property type="project" value="UniProtKB-KW"/>
</dbReference>
<dbReference type="PANTHER" id="PTHR42933:SF1">
    <property type="entry name" value="SITE-SPECIFIC DNA-METHYLTRANSFERASE (ADENINE-SPECIFIC)"/>
    <property type="match status" value="1"/>
</dbReference>
<dbReference type="Proteomes" id="UP000516370">
    <property type="component" value="Chromosome"/>
</dbReference>
<dbReference type="InterPro" id="IPR051537">
    <property type="entry name" value="DNA_Adenine_Mtase"/>
</dbReference>
<evidence type="ECO:0000256" key="7">
    <source>
        <dbReference type="ARBA" id="ARBA00047942"/>
    </source>
</evidence>
<dbReference type="RefSeq" id="WP_111608716.1">
    <property type="nucleotide sequence ID" value="NZ_BMLJ01000019.1"/>
</dbReference>
<evidence type="ECO:0000256" key="5">
    <source>
        <dbReference type="ARBA" id="ARBA00022691"/>
    </source>
</evidence>
<dbReference type="Pfam" id="PF12161">
    <property type="entry name" value="HsdM_N"/>
    <property type="match status" value="1"/>
</dbReference>
<dbReference type="PROSITE" id="PS00092">
    <property type="entry name" value="N6_MTASE"/>
    <property type="match status" value="1"/>
</dbReference>
<keyword evidence="12" id="KW-1185">Reference proteome</keyword>
<protein>
    <recommendedName>
        <fullName evidence="2">site-specific DNA-methyltransferase (adenine-specific)</fullName>
        <ecNumber evidence="2">2.1.1.72</ecNumber>
    </recommendedName>
</protein>
<dbReference type="Pfam" id="PF02384">
    <property type="entry name" value="N6_Mtase"/>
    <property type="match status" value="1"/>
</dbReference>
<evidence type="ECO:0000259" key="9">
    <source>
        <dbReference type="Pfam" id="PF02384"/>
    </source>
</evidence>
<evidence type="ECO:0000313" key="11">
    <source>
        <dbReference type="EMBL" id="QNT05767.1"/>
    </source>
</evidence>
<evidence type="ECO:0000256" key="2">
    <source>
        <dbReference type="ARBA" id="ARBA00011900"/>
    </source>
</evidence>
<gene>
    <name evidence="11" type="ORF">IBG28_19290</name>
</gene>
<dbReference type="NCBIfam" id="TIGR00497">
    <property type="entry name" value="hsdM"/>
    <property type="match status" value="1"/>
</dbReference>
<comment type="catalytic activity">
    <reaction evidence="7">
        <text>a 2'-deoxyadenosine in DNA + S-adenosyl-L-methionine = an N(6)-methyl-2'-deoxyadenosine in DNA + S-adenosyl-L-homocysteine + H(+)</text>
        <dbReference type="Rhea" id="RHEA:15197"/>
        <dbReference type="Rhea" id="RHEA-COMP:12418"/>
        <dbReference type="Rhea" id="RHEA-COMP:12419"/>
        <dbReference type="ChEBI" id="CHEBI:15378"/>
        <dbReference type="ChEBI" id="CHEBI:57856"/>
        <dbReference type="ChEBI" id="CHEBI:59789"/>
        <dbReference type="ChEBI" id="CHEBI:90615"/>
        <dbReference type="ChEBI" id="CHEBI:90616"/>
        <dbReference type="EC" id="2.1.1.72"/>
    </reaction>
</comment>